<sequence>MVLRRRIVITGLGVLSPIGIDKKELQKNVIAGKSGI</sequence>
<feature type="non-terminal residue" evidence="2">
    <location>
        <position position="36"/>
    </location>
</feature>
<dbReference type="InterPro" id="IPR016039">
    <property type="entry name" value="Thiolase-like"/>
</dbReference>
<dbReference type="InterPro" id="IPR014030">
    <property type="entry name" value="Ketoacyl_synth_N"/>
</dbReference>
<dbReference type="Gene3D" id="3.40.47.10">
    <property type="match status" value="1"/>
</dbReference>
<evidence type="ECO:0000313" key="2">
    <source>
        <dbReference type="EMBL" id="GAH10750.1"/>
    </source>
</evidence>
<dbReference type="EMBL" id="BART01036416">
    <property type="protein sequence ID" value="GAH10750.1"/>
    <property type="molecule type" value="Genomic_DNA"/>
</dbReference>
<feature type="domain" description="Beta-ketoacyl synthase-like N-terminal" evidence="1">
    <location>
        <begin position="5"/>
        <end position="36"/>
    </location>
</feature>
<evidence type="ECO:0000259" key="1">
    <source>
        <dbReference type="Pfam" id="PF00109"/>
    </source>
</evidence>
<dbReference type="AlphaFoldDB" id="X1DR61"/>
<reference evidence="2" key="1">
    <citation type="journal article" date="2014" name="Front. Microbiol.">
        <title>High frequency of phylogenetically diverse reductive dehalogenase-homologous genes in deep subseafloor sedimentary metagenomes.</title>
        <authorList>
            <person name="Kawai M."/>
            <person name="Futagami T."/>
            <person name="Toyoda A."/>
            <person name="Takaki Y."/>
            <person name="Nishi S."/>
            <person name="Hori S."/>
            <person name="Arai W."/>
            <person name="Tsubouchi T."/>
            <person name="Morono Y."/>
            <person name="Uchiyama I."/>
            <person name="Ito T."/>
            <person name="Fujiyama A."/>
            <person name="Inagaki F."/>
            <person name="Takami H."/>
        </authorList>
    </citation>
    <scope>NUCLEOTIDE SEQUENCE</scope>
    <source>
        <strain evidence="2">Expedition CK06-06</strain>
    </source>
</reference>
<gene>
    <name evidence="2" type="ORF">S01H4_61424</name>
</gene>
<protein>
    <recommendedName>
        <fullName evidence="1">Beta-ketoacyl synthase-like N-terminal domain-containing protein</fullName>
    </recommendedName>
</protein>
<dbReference type="Pfam" id="PF00109">
    <property type="entry name" value="ketoacyl-synt"/>
    <property type="match status" value="1"/>
</dbReference>
<accession>X1DR61</accession>
<name>X1DR61_9ZZZZ</name>
<organism evidence="2">
    <name type="scientific">marine sediment metagenome</name>
    <dbReference type="NCBI Taxonomy" id="412755"/>
    <lineage>
        <taxon>unclassified sequences</taxon>
        <taxon>metagenomes</taxon>
        <taxon>ecological metagenomes</taxon>
    </lineage>
</organism>
<proteinExistence type="predicted"/>
<dbReference type="GO" id="GO:0016746">
    <property type="term" value="F:acyltransferase activity"/>
    <property type="evidence" value="ECO:0007669"/>
    <property type="project" value="InterPro"/>
</dbReference>
<dbReference type="SUPFAM" id="SSF53901">
    <property type="entry name" value="Thiolase-like"/>
    <property type="match status" value="1"/>
</dbReference>
<comment type="caution">
    <text evidence="2">The sequence shown here is derived from an EMBL/GenBank/DDBJ whole genome shotgun (WGS) entry which is preliminary data.</text>
</comment>